<name>A0A1U6HMQ0_9SPHN</name>
<dbReference type="PROSITE" id="PS50887">
    <property type="entry name" value="GGDEF"/>
    <property type="match status" value="1"/>
</dbReference>
<feature type="transmembrane region" description="Helical" evidence="1">
    <location>
        <begin position="91"/>
        <end position="115"/>
    </location>
</feature>
<dbReference type="STRING" id="428990.SAMN06295987_102779"/>
<feature type="transmembrane region" description="Helical" evidence="1">
    <location>
        <begin position="49"/>
        <end position="70"/>
    </location>
</feature>
<dbReference type="CDD" id="cd01949">
    <property type="entry name" value="GGDEF"/>
    <property type="match status" value="1"/>
</dbReference>
<evidence type="ECO:0000259" key="2">
    <source>
        <dbReference type="PROSITE" id="PS50887"/>
    </source>
</evidence>
<dbReference type="InterPro" id="IPR029787">
    <property type="entry name" value="Nucleotide_cyclase"/>
</dbReference>
<feature type="transmembrane region" description="Helical" evidence="1">
    <location>
        <begin position="21"/>
        <end position="43"/>
    </location>
</feature>
<evidence type="ECO:0000313" key="3">
    <source>
        <dbReference type="EMBL" id="SLJ97086.1"/>
    </source>
</evidence>
<organism evidence="3 4">
    <name type="scientific">Novosphingobium mathurense</name>
    <dbReference type="NCBI Taxonomy" id="428990"/>
    <lineage>
        <taxon>Bacteria</taxon>
        <taxon>Pseudomonadati</taxon>
        <taxon>Pseudomonadota</taxon>
        <taxon>Alphaproteobacteria</taxon>
        <taxon>Sphingomonadales</taxon>
        <taxon>Sphingomonadaceae</taxon>
        <taxon>Novosphingobium</taxon>
    </lineage>
</organism>
<dbReference type="SUPFAM" id="SSF55073">
    <property type="entry name" value="Nucleotide cyclase"/>
    <property type="match status" value="1"/>
</dbReference>
<keyword evidence="1" id="KW-0812">Transmembrane</keyword>
<dbReference type="RefSeq" id="WP_281251238.1">
    <property type="nucleotide sequence ID" value="NZ_FVZE01000002.1"/>
</dbReference>
<accession>A0A1U6HMQ0</accession>
<dbReference type="InterPro" id="IPR043128">
    <property type="entry name" value="Rev_trsase/Diguanyl_cyclase"/>
</dbReference>
<evidence type="ECO:0000313" key="4">
    <source>
        <dbReference type="Proteomes" id="UP000190989"/>
    </source>
</evidence>
<gene>
    <name evidence="3" type="ORF">SAMN06295987_102779</name>
</gene>
<dbReference type="NCBIfam" id="TIGR00254">
    <property type="entry name" value="GGDEF"/>
    <property type="match status" value="1"/>
</dbReference>
<dbReference type="SMART" id="SM00267">
    <property type="entry name" value="GGDEF"/>
    <property type="match status" value="1"/>
</dbReference>
<dbReference type="Pfam" id="PF00990">
    <property type="entry name" value="GGDEF"/>
    <property type="match status" value="1"/>
</dbReference>
<protein>
    <submittedName>
        <fullName evidence="3">Diguanylate cyclase</fullName>
    </submittedName>
</protein>
<dbReference type="PANTHER" id="PTHR46663:SF2">
    <property type="entry name" value="GGDEF DOMAIN-CONTAINING PROTEIN"/>
    <property type="match status" value="1"/>
</dbReference>
<sequence>MPLSSTEPLNDRVYVELVRSLYANITPAVIMMFAFMLAFGIIWLESPEFDPLLIALGVASMLASLTRVLVTAAFRSMALTAALNRPQARRLELVFAFPYLGFAALLGLYGAYVFWMPLTEAHTLIIALLVGYCAGVATGTGLRPNIAVPSMCLAIGPTILISAIRADPIHIGLAVITLAFLFGGSQTVLMRHDTMRAEIAKRLASVSLARRDTLTALPNRLALQEYYEENAATISPNGLIAVHYLDLDGFKPVNDTYGHGVGDALLTSVASRLRGAIRSGDIVARLGGDEFAVIQFGLQRADEADLLARRIGATIAQPFEIGDHNVSISTCIGTVVSTDRSQRLDLLLQEADEKLYARKRARNGTAALRDFA</sequence>
<keyword evidence="4" id="KW-1185">Reference proteome</keyword>
<dbReference type="Gene3D" id="3.30.70.270">
    <property type="match status" value="1"/>
</dbReference>
<dbReference type="InterPro" id="IPR052163">
    <property type="entry name" value="DGC-Regulatory_Protein"/>
</dbReference>
<feature type="domain" description="GGDEF" evidence="2">
    <location>
        <begin position="238"/>
        <end position="370"/>
    </location>
</feature>
<keyword evidence="1" id="KW-1133">Transmembrane helix</keyword>
<feature type="transmembrane region" description="Helical" evidence="1">
    <location>
        <begin position="170"/>
        <end position="189"/>
    </location>
</feature>
<reference evidence="4" key="1">
    <citation type="submission" date="2017-02" db="EMBL/GenBank/DDBJ databases">
        <authorList>
            <person name="Varghese N."/>
            <person name="Submissions S."/>
        </authorList>
    </citation>
    <scope>NUCLEOTIDE SEQUENCE [LARGE SCALE GENOMIC DNA]</scope>
    <source>
        <strain evidence="4">SM117</strain>
    </source>
</reference>
<dbReference type="AlphaFoldDB" id="A0A1U6HMQ0"/>
<dbReference type="PANTHER" id="PTHR46663">
    <property type="entry name" value="DIGUANYLATE CYCLASE DGCT-RELATED"/>
    <property type="match status" value="1"/>
</dbReference>
<dbReference type="Proteomes" id="UP000190989">
    <property type="component" value="Unassembled WGS sequence"/>
</dbReference>
<feature type="transmembrane region" description="Helical" evidence="1">
    <location>
        <begin position="121"/>
        <end position="139"/>
    </location>
</feature>
<dbReference type="InterPro" id="IPR000160">
    <property type="entry name" value="GGDEF_dom"/>
</dbReference>
<evidence type="ECO:0000256" key="1">
    <source>
        <dbReference type="SAM" id="Phobius"/>
    </source>
</evidence>
<dbReference type="EMBL" id="FVZE01000002">
    <property type="protein sequence ID" value="SLJ97086.1"/>
    <property type="molecule type" value="Genomic_DNA"/>
</dbReference>
<keyword evidence="1" id="KW-0472">Membrane</keyword>
<proteinExistence type="predicted"/>